<dbReference type="PANTHER" id="PTHR43918">
    <property type="entry name" value="ACETYLCHOLINESTERASE"/>
    <property type="match status" value="1"/>
</dbReference>
<dbReference type="Gene3D" id="3.40.50.1820">
    <property type="entry name" value="alpha/beta hydrolase"/>
    <property type="match status" value="2"/>
</dbReference>
<comment type="caution">
    <text evidence="5">The sequence shown here is derived from an EMBL/GenBank/DDBJ whole genome shotgun (WGS) entry which is preliminary data.</text>
</comment>
<evidence type="ECO:0000256" key="1">
    <source>
        <dbReference type="ARBA" id="ARBA00005964"/>
    </source>
</evidence>
<keyword evidence="2" id="KW-0378">Hydrolase</keyword>
<organism evidence="5 6">
    <name type="scientific">Trichoderma harzianum</name>
    <name type="common">Hypocrea lixii</name>
    <dbReference type="NCBI Taxonomy" id="5544"/>
    <lineage>
        <taxon>Eukaryota</taxon>
        <taxon>Fungi</taxon>
        <taxon>Dikarya</taxon>
        <taxon>Ascomycota</taxon>
        <taxon>Pezizomycotina</taxon>
        <taxon>Sordariomycetes</taxon>
        <taxon>Hypocreomycetidae</taxon>
        <taxon>Hypocreales</taxon>
        <taxon>Hypocreaceae</taxon>
        <taxon>Trichoderma</taxon>
    </lineage>
</organism>
<dbReference type="Proteomes" id="UP000034112">
    <property type="component" value="Unassembled WGS sequence"/>
</dbReference>
<evidence type="ECO:0000313" key="6">
    <source>
        <dbReference type="Proteomes" id="UP000034112"/>
    </source>
</evidence>
<dbReference type="InterPro" id="IPR050654">
    <property type="entry name" value="AChE-related_enzymes"/>
</dbReference>
<feature type="chain" id="PRO_5002530730" description="Carboxylesterase type B domain-containing protein" evidence="3">
    <location>
        <begin position="19"/>
        <end position="536"/>
    </location>
</feature>
<proteinExistence type="inferred from homology"/>
<dbReference type="EMBL" id="JOKZ01000573">
    <property type="protein sequence ID" value="KKO97406.1"/>
    <property type="molecule type" value="Genomic_DNA"/>
</dbReference>
<feature type="domain" description="Carboxylesterase type B" evidence="4">
    <location>
        <begin position="392"/>
        <end position="503"/>
    </location>
</feature>
<dbReference type="OMA" id="FRYMADW"/>
<dbReference type="AlphaFoldDB" id="A0A0F9Z9U9"/>
<dbReference type="InterPro" id="IPR029058">
    <property type="entry name" value="AB_hydrolase_fold"/>
</dbReference>
<feature type="signal peptide" evidence="3">
    <location>
        <begin position="1"/>
        <end position="18"/>
    </location>
</feature>
<dbReference type="ESTHER" id="triha-a0a0f9z9u9">
    <property type="family name" value="Fungal_carboxylesterase_lipase"/>
</dbReference>
<sequence length="536" mass="58290">MRFQPQIIALVLGTVVTAIPVAPTVGCSISQYLNVPTTSGLITGHVPSNSDCVVEFLGIPYAQPPVGQLRFEAPVKLNASSKLFIASEYAADCPHPRNTNLSGYPGFTPQGPKCVADFLVDGDTPQSEDCLYLNVWTKATDVADASKPVLVFFFGGGFNFGGTDTAFYNGKYFSGAQDVVVVTVNYRIDVFGFPGAPGQPANLGLRDQRVGVEWVRDNIAAFGGNPEKITIFGQSVGGEAVDFWAYAYEQDPIVSGIIAHSGNAFSFPFNTAATVENNWNTIVAGVNCTNEEDQLTCVRQANWQNILEISETIRPLPSDNFLRTISHFAPFPDDEVVFSDYINRTTAGHFAKVPIMLGNTNNEDGFYRLVPFAQTGLLPTSQDVTQFLLESFTCPVTFQAAARRSHGVPAWTFRYMADWNNTRLYSTNDTSSGAYHMVDLHMIFGASEDVTGLPKTADQRNLTNIMQKAWASFANDPVDGLAELGWPLFDQNKSSYILLGKDNIPSAQFVAPSEWNSPCSTVTFGLFGTSTPTPSP</sequence>
<reference evidence="6" key="1">
    <citation type="journal article" date="2015" name="Genome Announc.">
        <title>Draft whole-genome sequence of the biocontrol agent Trichoderma harzianum T6776.</title>
        <authorList>
            <person name="Baroncelli R."/>
            <person name="Piaggeschi G."/>
            <person name="Fiorini L."/>
            <person name="Bertolini E."/>
            <person name="Zapparata A."/>
            <person name="Pe M.E."/>
            <person name="Sarrocco S."/>
            <person name="Vannacci G."/>
        </authorList>
    </citation>
    <scope>NUCLEOTIDE SEQUENCE [LARGE SCALE GENOMIC DNA]</scope>
    <source>
        <strain evidence="6">T6776</strain>
    </source>
</reference>
<evidence type="ECO:0000259" key="4">
    <source>
        <dbReference type="Pfam" id="PF00135"/>
    </source>
</evidence>
<gene>
    <name evidence="5" type="ORF">THAR02_10494</name>
</gene>
<dbReference type="SUPFAM" id="SSF53474">
    <property type="entry name" value="alpha/beta-Hydrolases"/>
    <property type="match status" value="1"/>
</dbReference>
<comment type="similarity">
    <text evidence="1">Belongs to the type-B carboxylesterase/lipase family.</text>
</comment>
<evidence type="ECO:0000313" key="5">
    <source>
        <dbReference type="EMBL" id="KKO97406.1"/>
    </source>
</evidence>
<dbReference type="Pfam" id="PF00135">
    <property type="entry name" value="COesterase"/>
    <property type="match status" value="2"/>
</dbReference>
<accession>A0A0F9Z9U9</accession>
<keyword evidence="3" id="KW-0732">Signal</keyword>
<dbReference type="GO" id="GO:0052689">
    <property type="term" value="F:carboxylic ester hydrolase activity"/>
    <property type="evidence" value="ECO:0007669"/>
    <property type="project" value="TreeGrafter"/>
</dbReference>
<dbReference type="PANTHER" id="PTHR43918:SF4">
    <property type="entry name" value="CARBOXYLIC ESTER HYDROLASE"/>
    <property type="match status" value="1"/>
</dbReference>
<feature type="domain" description="Carboxylesterase type B" evidence="4">
    <location>
        <begin position="34"/>
        <end position="368"/>
    </location>
</feature>
<dbReference type="OrthoDB" id="408631at2759"/>
<protein>
    <recommendedName>
        <fullName evidence="4">Carboxylesterase type B domain-containing protein</fullName>
    </recommendedName>
</protein>
<evidence type="ECO:0000256" key="3">
    <source>
        <dbReference type="SAM" id="SignalP"/>
    </source>
</evidence>
<dbReference type="InterPro" id="IPR002018">
    <property type="entry name" value="CarbesteraseB"/>
</dbReference>
<name>A0A0F9Z9U9_TRIHA</name>
<evidence type="ECO:0000256" key="2">
    <source>
        <dbReference type="ARBA" id="ARBA00022801"/>
    </source>
</evidence>